<dbReference type="EMBL" id="JAPNUD010000120">
    <property type="protein sequence ID" value="MDA0645057.1"/>
    <property type="molecule type" value="Genomic_DNA"/>
</dbReference>
<evidence type="ECO:0000313" key="2">
    <source>
        <dbReference type="Proteomes" id="UP001212498"/>
    </source>
</evidence>
<sequence length="207" mass="22167">MSVDARPARFDRADPLIIPGSTHHVGLAIRGELKLFFADGETLDCDDVQGMSAVRSSDTVTTTPDGRPTVEVTRLMTHFHSNVTGLLIQQNPSRLNLGRLTGIAPGGPERLLPADVTFDQYLILALRGRLHINIDPLVMEAKEITVFPPIGTTFLSQGATLFYDVADLPGGIAQREPGNATPSLALASQSVCGSHLTHYIDMPSADG</sequence>
<gene>
    <name evidence="1" type="ORF">OUY24_30905</name>
</gene>
<evidence type="ECO:0008006" key="3">
    <source>
        <dbReference type="Google" id="ProtNLM"/>
    </source>
</evidence>
<protein>
    <recommendedName>
        <fullName evidence="3">Biogenesis AIM24 protein</fullName>
    </recommendedName>
</protein>
<accession>A0ABT4T6C9</accession>
<reference evidence="1 2" key="1">
    <citation type="submission" date="2022-11" db="EMBL/GenBank/DDBJ databases">
        <title>Nonomuraea corallina sp. nov., a new species of the genus Nonomuraea isolated from sea side sediment in Thai sea.</title>
        <authorList>
            <person name="Ngamcharungchit C."/>
            <person name="Matsumoto A."/>
            <person name="Suriyachadkun C."/>
            <person name="Panbangred W."/>
            <person name="Inahashi Y."/>
            <person name="Intra B."/>
        </authorList>
    </citation>
    <scope>NUCLEOTIDE SEQUENCE [LARGE SCALE GENOMIC DNA]</scope>
    <source>
        <strain evidence="1 2">DSM 43553</strain>
    </source>
</reference>
<proteinExistence type="predicted"/>
<keyword evidence="2" id="KW-1185">Reference proteome</keyword>
<dbReference type="Proteomes" id="UP001212498">
    <property type="component" value="Unassembled WGS sequence"/>
</dbReference>
<dbReference type="RefSeq" id="WP_148030990.1">
    <property type="nucleotide sequence ID" value="NZ_BAABFD010000005.1"/>
</dbReference>
<name>A0ABT4T6C9_9ACTN</name>
<comment type="caution">
    <text evidence="1">The sequence shown here is derived from an EMBL/GenBank/DDBJ whole genome shotgun (WGS) entry which is preliminary data.</text>
</comment>
<organism evidence="1 2">
    <name type="scientific">Nonomuraea ferruginea</name>
    <dbReference type="NCBI Taxonomy" id="46174"/>
    <lineage>
        <taxon>Bacteria</taxon>
        <taxon>Bacillati</taxon>
        <taxon>Actinomycetota</taxon>
        <taxon>Actinomycetes</taxon>
        <taxon>Streptosporangiales</taxon>
        <taxon>Streptosporangiaceae</taxon>
        <taxon>Nonomuraea</taxon>
    </lineage>
</organism>
<evidence type="ECO:0000313" key="1">
    <source>
        <dbReference type="EMBL" id="MDA0645057.1"/>
    </source>
</evidence>